<gene>
    <name evidence="2" type="ORF">AOE01nite_34550</name>
</gene>
<organism evidence="2 3">
    <name type="scientific">Acetobacter oeni</name>
    <dbReference type="NCBI Taxonomy" id="304077"/>
    <lineage>
        <taxon>Bacteria</taxon>
        <taxon>Pseudomonadati</taxon>
        <taxon>Pseudomonadota</taxon>
        <taxon>Alphaproteobacteria</taxon>
        <taxon>Acetobacterales</taxon>
        <taxon>Acetobacteraceae</taxon>
        <taxon>Acetobacter</taxon>
    </lineage>
</organism>
<feature type="region of interest" description="Disordered" evidence="1">
    <location>
        <begin position="97"/>
        <end position="119"/>
    </location>
</feature>
<accession>A0A511XQJ3</accession>
<dbReference type="OrthoDB" id="7284210at2"/>
<evidence type="ECO:0000256" key="1">
    <source>
        <dbReference type="SAM" id="MobiDB-lite"/>
    </source>
</evidence>
<evidence type="ECO:0000313" key="3">
    <source>
        <dbReference type="Proteomes" id="UP000321746"/>
    </source>
</evidence>
<keyword evidence="3" id="KW-1185">Reference proteome</keyword>
<feature type="compositionally biased region" description="Polar residues" evidence="1">
    <location>
        <begin position="108"/>
        <end position="119"/>
    </location>
</feature>
<dbReference type="Proteomes" id="UP000321746">
    <property type="component" value="Unassembled WGS sequence"/>
</dbReference>
<reference evidence="2 3" key="1">
    <citation type="submission" date="2019-07" db="EMBL/GenBank/DDBJ databases">
        <title>Whole genome shotgun sequence of Acetobacter oeni NBRC 105207.</title>
        <authorList>
            <person name="Hosoyama A."/>
            <person name="Uohara A."/>
            <person name="Ohji S."/>
            <person name="Ichikawa N."/>
        </authorList>
    </citation>
    <scope>NUCLEOTIDE SEQUENCE [LARGE SCALE GENOMIC DNA]</scope>
    <source>
        <strain evidence="2 3">NBRC 105207</strain>
    </source>
</reference>
<evidence type="ECO:0008006" key="4">
    <source>
        <dbReference type="Google" id="ProtNLM"/>
    </source>
</evidence>
<dbReference type="Pfam" id="PF06412">
    <property type="entry name" value="TraD"/>
    <property type="match status" value="1"/>
</dbReference>
<dbReference type="RefSeq" id="WP_146892824.1">
    <property type="nucleotide sequence ID" value="NZ_BJYG01000081.1"/>
</dbReference>
<sequence>MSDAVLGCVIEYGTDQQNRGSKMRRPRDIDAELKALQEKAKQLKAQRTIQLGELVEATGADTLSIEALAGVLLAAIEQADGKPEAVARWTERGTAFFQAGGKKGSRKGTGNDQSGASGA</sequence>
<evidence type="ECO:0000313" key="2">
    <source>
        <dbReference type="EMBL" id="GEN65231.1"/>
    </source>
</evidence>
<name>A0A511XQJ3_9PROT</name>
<comment type="caution">
    <text evidence="2">The sequence shown here is derived from an EMBL/GenBank/DDBJ whole genome shotgun (WGS) entry which is preliminary data.</text>
</comment>
<dbReference type="InterPro" id="IPR009444">
    <property type="entry name" value="Conjugal_tfr_TraD_a-type"/>
</dbReference>
<protein>
    <recommendedName>
        <fullName evidence="4">Conjugal transfer protein TraC</fullName>
    </recommendedName>
</protein>
<dbReference type="EMBL" id="BJYG01000081">
    <property type="protein sequence ID" value="GEN65231.1"/>
    <property type="molecule type" value="Genomic_DNA"/>
</dbReference>
<dbReference type="AlphaFoldDB" id="A0A511XQJ3"/>
<proteinExistence type="predicted"/>